<comment type="caution">
    <text evidence="1">The sequence shown here is derived from an EMBL/GenBank/DDBJ whole genome shotgun (WGS) entry which is preliminary data.</text>
</comment>
<organism evidence="1 2">
    <name type="scientific">Portunus trituberculatus</name>
    <name type="common">Swimming crab</name>
    <name type="synonym">Neptunus trituberculatus</name>
    <dbReference type="NCBI Taxonomy" id="210409"/>
    <lineage>
        <taxon>Eukaryota</taxon>
        <taxon>Metazoa</taxon>
        <taxon>Ecdysozoa</taxon>
        <taxon>Arthropoda</taxon>
        <taxon>Crustacea</taxon>
        <taxon>Multicrustacea</taxon>
        <taxon>Malacostraca</taxon>
        <taxon>Eumalacostraca</taxon>
        <taxon>Eucarida</taxon>
        <taxon>Decapoda</taxon>
        <taxon>Pleocyemata</taxon>
        <taxon>Brachyura</taxon>
        <taxon>Eubrachyura</taxon>
        <taxon>Portunoidea</taxon>
        <taxon>Portunidae</taxon>
        <taxon>Portuninae</taxon>
        <taxon>Portunus</taxon>
    </lineage>
</organism>
<protein>
    <submittedName>
        <fullName evidence="1">Uncharacterized protein</fullName>
    </submittedName>
</protein>
<dbReference type="AlphaFoldDB" id="A0A5B7IRV9"/>
<keyword evidence="2" id="KW-1185">Reference proteome</keyword>
<evidence type="ECO:0000313" key="1">
    <source>
        <dbReference type="EMBL" id="MPC86582.1"/>
    </source>
</evidence>
<accession>A0A5B7IRV9</accession>
<evidence type="ECO:0000313" key="2">
    <source>
        <dbReference type="Proteomes" id="UP000324222"/>
    </source>
</evidence>
<gene>
    <name evidence="1" type="ORF">E2C01_081416</name>
</gene>
<dbReference type="Proteomes" id="UP000324222">
    <property type="component" value="Unassembled WGS sequence"/>
</dbReference>
<dbReference type="EMBL" id="VSRR010071915">
    <property type="protein sequence ID" value="MPC86582.1"/>
    <property type="molecule type" value="Genomic_DNA"/>
</dbReference>
<proteinExistence type="predicted"/>
<sequence length="97" mass="11244">MGFDSLKGSQIPLYHDPRTPTTPYLRKLLGVLTSVDAAEAYINVVMFLLQPAWNPHRVSVDIHSLYQPKRDWIPHVLQDMFMTKLSKYPHVQAIHVY</sequence>
<reference evidence="1 2" key="1">
    <citation type="submission" date="2019-05" db="EMBL/GenBank/DDBJ databases">
        <title>Another draft genome of Portunus trituberculatus and its Hox gene families provides insights of decapod evolution.</title>
        <authorList>
            <person name="Jeong J.-H."/>
            <person name="Song I."/>
            <person name="Kim S."/>
            <person name="Choi T."/>
            <person name="Kim D."/>
            <person name="Ryu S."/>
            <person name="Kim W."/>
        </authorList>
    </citation>
    <scope>NUCLEOTIDE SEQUENCE [LARGE SCALE GENOMIC DNA]</scope>
    <source>
        <tissue evidence="1">Muscle</tissue>
    </source>
</reference>
<name>A0A5B7IRV9_PORTR</name>